<feature type="domain" description="Prepilin type IV endopeptidase peptidase" evidence="3">
    <location>
        <begin position="79"/>
        <end position="176"/>
    </location>
</feature>
<dbReference type="RefSeq" id="WP_119871458.1">
    <property type="nucleotide sequence ID" value="NZ_BSWF01000004.1"/>
</dbReference>
<protein>
    <submittedName>
        <fullName evidence="5">Prepilin peptidase</fullName>
    </submittedName>
</protein>
<evidence type="ECO:0000313" key="4">
    <source>
        <dbReference type="EMBL" id="MBN3108433.1"/>
    </source>
</evidence>
<evidence type="ECO:0000313" key="5">
    <source>
        <dbReference type="EMBL" id="QPK23256.1"/>
    </source>
</evidence>
<dbReference type="GO" id="GO:0005886">
    <property type="term" value="C:plasma membrane"/>
    <property type="evidence" value="ECO:0007669"/>
    <property type="project" value="TreeGrafter"/>
</dbReference>
<evidence type="ECO:0000313" key="7">
    <source>
        <dbReference type="Proteomes" id="UP000762586"/>
    </source>
</evidence>
<dbReference type="PANTHER" id="PTHR30487">
    <property type="entry name" value="TYPE 4 PREPILIN-LIKE PROTEINS LEADER PEPTIDE-PROCESSING ENZYME"/>
    <property type="match status" value="1"/>
</dbReference>
<dbReference type="Proteomes" id="UP000269351">
    <property type="component" value="Chromosome"/>
</dbReference>
<dbReference type="InterPro" id="IPR000045">
    <property type="entry name" value="Prepilin_IV_endopep_pep"/>
</dbReference>
<feature type="transmembrane region" description="Helical" evidence="2">
    <location>
        <begin position="194"/>
        <end position="211"/>
    </location>
</feature>
<sequence length="217" mass="23806">MIFYFNGLVPWSPLIYMALVLVFSAVVKPPIRFLAEQGAITLWDGRISRLFIAGYALAALLLLLAPAPLSLFERVSAVLFLGFMLQLSMLDATAGWLPIEYTGVTTASGLLVMWQRDEQHLWAMAGIGALFAIVRFYCNYRAKREALGLGDVWLAVALAAWCGWSGTLQALLTGVVGFVLWHVCSSDARKEGPLGPWLCAGAMLALINRVFNPVVVW</sequence>
<organism evidence="5 6">
    <name type="scientific">Pectobacterium brasiliense</name>
    <dbReference type="NCBI Taxonomy" id="180957"/>
    <lineage>
        <taxon>Bacteria</taxon>
        <taxon>Pseudomonadati</taxon>
        <taxon>Pseudomonadota</taxon>
        <taxon>Gammaproteobacteria</taxon>
        <taxon>Enterobacterales</taxon>
        <taxon>Pectobacteriaceae</taxon>
        <taxon>Pectobacterium</taxon>
    </lineage>
</organism>
<dbReference type="EMBL" id="CP065031">
    <property type="protein sequence ID" value="QPK23256.1"/>
    <property type="molecule type" value="Genomic_DNA"/>
</dbReference>
<feature type="transmembrane region" description="Helical" evidence="2">
    <location>
        <begin position="152"/>
        <end position="182"/>
    </location>
</feature>
<dbReference type="InterPro" id="IPR050882">
    <property type="entry name" value="Prepilin_peptidase/N-MTase"/>
</dbReference>
<keyword evidence="2" id="KW-1133">Transmembrane helix</keyword>
<evidence type="ECO:0000256" key="2">
    <source>
        <dbReference type="SAM" id="Phobius"/>
    </source>
</evidence>
<evidence type="ECO:0000313" key="6">
    <source>
        <dbReference type="Proteomes" id="UP000269351"/>
    </source>
</evidence>
<reference evidence="5 6" key="2">
    <citation type="submission" date="2020-11" db="EMBL/GenBank/DDBJ databases">
        <title>Complete genome sequence of Pectobacterium brasiliense strain F126.</title>
        <authorList>
            <person name="Miroshnikov K."/>
            <person name="Vo T.N.H."/>
            <person name="Khodykina M.V."/>
            <person name="Kabanova A.P."/>
            <person name="Shneider M."/>
            <person name="Korzhenkov A."/>
            <person name="Toschakov S.V."/>
            <person name="Miroshnikov K.A."/>
            <person name="Ignatov A.N."/>
            <person name="Mikhailova Y.V."/>
            <person name="Shelenkov A."/>
            <person name="Yanushevich Y.G."/>
            <person name="Evseev P.V."/>
        </authorList>
    </citation>
    <scope>NUCLEOTIDE SEQUENCE [LARGE SCALE GENOMIC DNA]</scope>
    <source>
        <strain evidence="5 6">F126</strain>
    </source>
</reference>
<keyword evidence="7" id="KW-1185">Reference proteome</keyword>
<dbReference type="GO" id="GO:0004190">
    <property type="term" value="F:aspartic-type endopeptidase activity"/>
    <property type="evidence" value="ECO:0007669"/>
    <property type="project" value="InterPro"/>
</dbReference>
<feature type="transmembrane region" description="Helical" evidence="2">
    <location>
        <begin position="119"/>
        <end position="140"/>
    </location>
</feature>
<name>A0A3S1FIS7_9GAMM</name>
<evidence type="ECO:0000256" key="1">
    <source>
        <dbReference type="ARBA" id="ARBA00005801"/>
    </source>
</evidence>
<feature type="transmembrane region" description="Helical" evidence="2">
    <location>
        <begin position="7"/>
        <end position="27"/>
    </location>
</feature>
<feature type="transmembrane region" description="Helical" evidence="2">
    <location>
        <begin position="77"/>
        <end position="99"/>
    </location>
</feature>
<keyword evidence="2" id="KW-0472">Membrane</keyword>
<dbReference type="Pfam" id="PF01478">
    <property type="entry name" value="Peptidase_A24"/>
    <property type="match status" value="1"/>
</dbReference>
<dbReference type="EMBL" id="JACGET010000030">
    <property type="protein sequence ID" value="MBN3108433.1"/>
    <property type="molecule type" value="Genomic_DNA"/>
</dbReference>
<dbReference type="Proteomes" id="UP000762586">
    <property type="component" value="Unassembled WGS sequence"/>
</dbReference>
<gene>
    <name evidence="5" type="ORF">F126LOC_016655</name>
    <name evidence="4" type="ORF">H4F48_20440</name>
</gene>
<comment type="similarity">
    <text evidence="1">Belongs to the peptidase A24 family.</text>
</comment>
<proteinExistence type="inferred from homology"/>
<feature type="transmembrane region" description="Helical" evidence="2">
    <location>
        <begin position="47"/>
        <end position="65"/>
    </location>
</feature>
<accession>A0A3S1FIS7</accession>
<keyword evidence="2" id="KW-0812">Transmembrane</keyword>
<dbReference type="GO" id="GO:0006465">
    <property type="term" value="P:signal peptide processing"/>
    <property type="evidence" value="ECO:0007669"/>
    <property type="project" value="TreeGrafter"/>
</dbReference>
<reference evidence="4 7" key="1">
    <citation type="submission" date="2020-07" db="EMBL/GenBank/DDBJ databases">
        <title>A pangenomic view of the genus Pectobacterium provides insights into genome organization, phylogeny, and virulence.</title>
        <authorList>
            <person name="Jonkheer E."/>
            <person name="Brankovics B."/>
            <person name="Houwers I."/>
            <person name="Van Der Wolf J."/>
            <person name="Bonants P."/>
            <person name="Vreeburg R."/>
            <person name="Bollema R."/>
            <person name="De Haan J."/>
            <person name="Berke L."/>
            <person name="De Ridder D."/>
            <person name="Smit S."/>
            <person name="Van Der Lee T.A.J."/>
        </authorList>
    </citation>
    <scope>NUCLEOTIDE SEQUENCE [LARGE SCALE GENOMIC DNA]</scope>
    <source>
        <strain evidence="4 7">NAK:384</strain>
    </source>
</reference>
<evidence type="ECO:0000259" key="3">
    <source>
        <dbReference type="Pfam" id="PF01478"/>
    </source>
</evidence>
<dbReference type="AlphaFoldDB" id="A0A3S1FIS7"/>
<dbReference type="PANTHER" id="PTHR30487:SF0">
    <property type="entry name" value="PREPILIN LEADER PEPTIDASE_N-METHYLTRANSFERASE-RELATED"/>
    <property type="match status" value="1"/>
</dbReference>